<gene>
    <name evidence="2" type="primary">secA_23</name>
    <name evidence="2" type="ORF">CM83_104286</name>
</gene>
<name>A0A0A9W1E5_LYGHE</name>
<feature type="compositionally biased region" description="Polar residues" evidence="1">
    <location>
        <begin position="81"/>
        <end position="107"/>
    </location>
</feature>
<evidence type="ECO:0000256" key="1">
    <source>
        <dbReference type="SAM" id="MobiDB-lite"/>
    </source>
</evidence>
<organism evidence="2">
    <name type="scientific">Lygus hesperus</name>
    <name type="common">Western plant bug</name>
    <dbReference type="NCBI Taxonomy" id="30085"/>
    <lineage>
        <taxon>Eukaryota</taxon>
        <taxon>Metazoa</taxon>
        <taxon>Ecdysozoa</taxon>
        <taxon>Arthropoda</taxon>
        <taxon>Hexapoda</taxon>
        <taxon>Insecta</taxon>
        <taxon>Pterygota</taxon>
        <taxon>Neoptera</taxon>
        <taxon>Paraneoptera</taxon>
        <taxon>Hemiptera</taxon>
        <taxon>Heteroptera</taxon>
        <taxon>Panheteroptera</taxon>
        <taxon>Cimicomorpha</taxon>
        <taxon>Miridae</taxon>
        <taxon>Mirini</taxon>
        <taxon>Lygus</taxon>
    </lineage>
</organism>
<evidence type="ECO:0000313" key="2">
    <source>
        <dbReference type="EMBL" id="JAG00288.1"/>
    </source>
</evidence>
<proteinExistence type="predicted"/>
<feature type="region of interest" description="Disordered" evidence="1">
    <location>
        <begin position="81"/>
        <end position="114"/>
    </location>
</feature>
<dbReference type="EMBL" id="GBHO01043316">
    <property type="protein sequence ID" value="JAG00288.1"/>
    <property type="molecule type" value="Transcribed_RNA"/>
</dbReference>
<dbReference type="AlphaFoldDB" id="A0A0A9W1E5"/>
<reference evidence="2" key="2">
    <citation type="submission" date="2014-07" db="EMBL/GenBank/DDBJ databases">
        <authorList>
            <person name="Hull J."/>
        </authorList>
    </citation>
    <scope>NUCLEOTIDE SEQUENCE</scope>
</reference>
<feature type="non-terminal residue" evidence="2">
    <location>
        <position position="114"/>
    </location>
</feature>
<accession>A0A0A9W1E5</accession>
<reference evidence="2" key="1">
    <citation type="journal article" date="2014" name="PLoS ONE">
        <title>Transcriptome-Based Identification of ABC Transporters in the Western Tarnished Plant Bug Lygus hesperus.</title>
        <authorList>
            <person name="Hull J.J."/>
            <person name="Chaney K."/>
            <person name="Geib S.M."/>
            <person name="Fabrick J.A."/>
            <person name="Brent C.S."/>
            <person name="Walsh D."/>
            <person name="Lavine L.C."/>
        </authorList>
    </citation>
    <scope>NUCLEOTIDE SEQUENCE</scope>
</reference>
<protein>
    <submittedName>
        <fullName evidence="2">Protein translocase subunit SecA</fullName>
    </submittedName>
</protein>
<sequence>MEHCVSILLQTGIMDENYENRIFGEVKRRETLFKRNLTLSFLSEAQDLKEQIGSMVQDIYLKIDALASKYQTAIDNYQTGCEQSFGETPTGPTSQDEIPSTSDTKAVTSELAAR</sequence>